<gene>
    <name evidence="8" type="ORF">MNBD_BACTEROID02-825</name>
</gene>
<dbReference type="EMBL" id="UOEB01000041">
    <property type="protein sequence ID" value="VAV82825.1"/>
    <property type="molecule type" value="Genomic_DNA"/>
</dbReference>
<evidence type="ECO:0000313" key="8">
    <source>
        <dbReference type="EMBL" id="VAV82825.1"/>
    </source>
</evidence>
<dbReference type="PRINTS" id="PR00606">
    <property type="entry name" value="CYTCHROMECID"/>
</dbReference>
<evidence type="ECO:0000256" key="1">
    <source>
        <dbReference type="ARBA" id="ARBA00022448"/>
    </source>
</evidence>
<proteinExistence type="predicted"/>
<dbReference type="InterPro" id="IPR036909">
    <property type="entry name" value="Cyt_c-like_dom_sf"/>
</dbReference>
<organism evidence="8">
    <name type="scientific">hydrothermal vent metagenome</name>
    <dbReference type="NCBI Taxonomy" id="652676"/>
    <lineage>
        <taxon>unclassified sequences</taxon>
        <taxon>metagenomes</taxon>
        <taxon>ecological metagenomes</taxon>
    </lineage>
</organism>
<accession>A0A3B0RHI6</accession>
<keyword evidence="1" id="KW-0813">Transport</keyword>
<evidence type="ECO:0000259" key="7">
    <source>
        <dbReference type="PROSITE" id="PS51007"/>
    </source>
</evidence>
<name>A0A3B0RHI6_9ZZZZ</name>
<dbReference type="PROSITE" id="PS51007">
    <property type="entry name" value="CYTC"/>
    <property type="match status" value="1"/>
</dbReference>
<dbReference type="InterPro" id="IPR002324">
    <property type="entry name" value="Cyt_c_ID"/>
</dbReference>
<feature type="domain" description="Cytochrome c" evidence="7">
    <location>
        <begin position="29"/>
        <end position="121"/>
    </location>
</feature>
<feature type="region of interest" description="Disordered" evidence="6">
    <location>
        <begin position="1"/>
        <end position="21"/>
    </location>
</feature>
<keyword evidence="2" id="KW-0349">Heme</keyword>
<dbReference type="GO" id="GO:0005506">
    <property type="term" value="F:iron ion binding"/>
    <property type="evidence" value="ECO:0007669"/>
    <property type="project" value="InterPro"/>
</dbReference>
<evidence type="ECO:0000256" key="4">
    <source>
        <dbReference type="ARBA" id="ARBA00022982"/>
    </source>
</evidence>
<dbReference type="GO" id="GO:0020037">
    <property type="term" value="F:heme binding"/>
    <property type="evidence" value="ECO:0007669"/>
    <property type="project" value="InterPro"/>
</dbReference>
<protein>
    <recommendedName>
        <fullName evidence="7">Cytochrome c domain-containing protein</fullName>
    </recommendedName>
</protein>
<dbReference type="Gene3D" id="1.10.760.10">
    <property type="entry name" value="Cytochrome c-like domain"/>
    <property type="match status" value="1"/>
</dbReference>
<sequence>GKKEKLNNEVQETKEVIQEPKSANVSEDSLLAKGEKLFNEKTCVSCHNLDAKIVGPSIKNIASVYKEKNGDLMQFFKGKSNPIVETDPGQIAIMKANLDGFIKDLSDDQLKALENYILQAK</sequence>
<feature type="non-terminal residue" evidence="8">
    <location>
        <position position="1"/>
    </location>
</feature>
<evidence type="ECO:0000256" key="3">
    <source>
        <dbReference type="ARBA" id="ARBA00022723"/>
    </source>
</evidence>
<dbReference type="Pfam" id="PF00034">
    <property type="entry name" value="Cytochrom_C"/>
    <property type="match status" value="1"/>
</dbReference>
<evidence type="ECO:0000256" key="5">
    <source>
        <dbReference type="ARBA" id="ARBA00023004"/>
    </source>
</evidence>
<evidence type="ECO:0000256" key="2">
    <source>
        <dbReference type="ARBA" id="ARBA00022617"/>
    </source>
</evidence>
<feature type="compositionally biased region" description="Basic and acidic residues" evidence="6">
    <location>
        <begin position="1"/>
        <end position="18"/>
    </location>
</feature>
<keyword evidence="3" id="KW-0479">Metal-binding</keyword>
<keyword evidence="5" id="KW-0408">Iron</keyword>
<reference evidence="8" key="1">
    <citation type="submission" date="2018-06" db="EMBL/GenBank/DDBJ databases">
        <authorList>
            <person name="Zhirakovskaya E."/>
        </authorList>
    </citation>
    <scope>NUCLEOTIDE SEQUENCE</scope>
</reference>
<dbReference type="GO" id="GO:0009055">
    <property type="term" value="F:electron transfer activity"/>
    <property type="evidence" value="ECO:0007669"/>
    <property type="project" value="InterPro"/>
</dbReference>
<keyword evidence="4" id="KW-0249">Electron transport</keyword>
<dbReference type="InterPro" id="IPR009056">
    <property type="entry name" value="Cyt_c-like_dom"/>
</dbReference>
<dbReference type="SUPFAM" id="SSF46626">
    <property type="entry name" value="Cytochrome c"/>
    <property type="match status" value="1"/>
</dbReference>
<evidence type="ECO:0000256" key="6">
    <source>
        <dbReference type="SAM" id="MobiDB-lite"/>
    </source>
</evidence>
<dbReference type="AlphaFoldDB" id="A0A3B0RHI6"/>